<dbReference type="SUPFAM" id="SSF49899">
    <property type="entry name" value="Concanavalin A-like lectins/glucanases"/>
    <property type="match status" value="1"/>
</dbReference>
<evidence type="ECO:0000256" key="1">
    <source>
        <dbReference type="SAM" id="MobiDB-lite"/>
    </source>
</evidence>
<feature type="domain" description="MAM" evidence="2">
    <location>
        <begin position="4"/>
        <end position="150"/>
    </location>
</feature>
<evidence type="ECO:0000313" key="4">
    <source>
        <dbReference type="Proteomes" id="UP000008144"/>
    </source>
</evidence>
<dbReference type="GeneTree" id="ENSGT00660000097374"/>
<proteinExistence type="predicted"/>
<reference evidence="3" key="2">
    <citation type="journal article" date="2008" name="Genome Biol.">
        <title>Improved genome assembly and evidence-based global gene model set for the chordate Ciona intestinalis: new insight into intron and operon populations.</title>
        <authorList>
            <person name="Satou Y."/>
            <person name="Mineta K."/>
            <person name="Ogasawara M."/>
            <person name="Sasakura Y."/>
            <person name="Shoguchi E."/>
            <person name="Ueno K."/>
            <person name="Yamada L."/>
            <person name="Matsumoto J."/>
            <person name="Wasserscheid J."/>
            <person name="Dewar K."/>
            <person name="Wiley G.B."/>
            <person name="Macmil S.L."/>
            <person name="Roe B.A."/>
            <person name="Zeller R.W."/>
            <person name="Hastings K.E."/>
            <person name="Lemaire P."/>
            <person name="Lindquist E."/>
            <person name="Endo T."/>
            <person name="Hotta K."/>
            <person name="Inaba K."/>
        </authorList>
    </citation>
    <scope>NUCLEOTIDE SEQUENCE [LARGE SCALE GENOMIC DNA]</scope>
    <source>
        <strain evidence="3">wild type</strain>
    </source>
</reference>
<dbReference type="Gene3D" id="2.60.120.200">
    <property type="match status" value="1"/>
</dbReference>
<dbReference type="HOGENOM" id="CLU_892907_0_0_1"/>
<dbReference type="AlphaFoldDB" id="F7B9U8"/>
<dbReference type="InParanoid" id="F7B9U8"/>
<dbReference type="InterPro" id="IPR013320">
    <property type="entry name" value="ConA-like_dom_sf"/>
</dbReference>
<name>F7B9U8_CIOIN</name>
<dbReference type="InterPro" id="IPR000998">
    <property type="entry name" value="MAM_dom"/>
</dbReference>
<accession>F7B9U8</accession>
<dbReference type="Pfam" id="PF00629">
    <property type="entry name" value="MAM"/>
    <property type="match status" value="1"/>
</dbReference>
<dbReference type="EMBL" id="EAAA01002171">
    <property type="status" value="NOT_ANNOTATED_CDS"/>
    <property type="molecule type" value="Genomic_DNA"/>
</dbReference>
<evidence type="ECO:0000259" key="2">
    <source>
        <dbReference type="Pfam" id="PF00629"/>
    </source>
</evidence>
<dbReference type="GO" id="GO:0016020">
    <property type="term" value="C:membrane"/>
    <property type="evidence" value="ECO:0007669"/>
    <property type="project" value="InterPro"/>
</dbReference>
<evidence type="ECO:0000313" key="3">
    <source>
        <dbReference type="Ensembl" id="ENSCINP00000018879.3"/>
    </source>
</evidence>
<protein>
    <recommendedName>
        <fullName evidence="2">MAM domain-containing protein</fullName>
    </recommendedName>
</protein>
<reference evidence="4" key="1">
    <citation type="journal article" date="2002" name="Science">
        <title>The draft genome of Ciona intestinalis: insights into chordate and vertebrate origins.</title>
        <authorList>
            <person name="Dehal P."/>
            <person name="Satou Y."/>
            <person name="Campbell R.K."/>
            <person name="Chapman J."/>
            <person name="Degnan B."/>
            <person name="De Tomaso A."/>
            <person name="Davidson B."/>
            <person name="Di Gregorio A."/>
            <person name="Gelpke M."/>
            <person name="Goodstein D.M."/>
            <person name="Harafuji N."/>
            <person name="Hastings K.E."/>
            <person name="Ho I."/>
            <person name="Hotta K."/>
            <person name="Huang W."/>
            <person name="Kawashima T."/>
            <person name="Lemaire P."/>
            <person name="Martinez D."/>
            <person name="Meinertzhagen I.A."/>
            <person name="Necula S."/>
            <person name="Nonaka M."/>
            <person name="Putnam N."/>
            <person name="Rash S."/>
            <person name="Saiga H."/>
            <person name="Satake M."/>
            <person name="Terry A."/>
            <person name="Yamada L."/>
            <person name="Wang H.G."/>
            <person name="Awazu S."/>
            <person name="Azumi K."/>
            <person name="Boore J."/>
            <person name="Branno M."/>
            <person name="Chin-Bow S."/>
            <person name="DeSantis R."/>
            <person name="Doyle S."/>
            <person name="Francino P."/>
            <person name="Keys D.N."/>
            <person name="Haga S."/>
            <person name="Hayashi H."/>
            <person name="Hino K."/>
            <person name="Imai K.S."/>
            <person name="Inaba K."/>
            <person name="Kano S."/>
            <person name="Kobayashi K."/>
            <person name="Kobayashi M."/>
            <person name="Lee B.I."/>
            <person name="Makabe K.W."/>
            <person name="Manohar C."/>
            <person name="Matassi G."/>
            <person name="Medina M."/>
            <person name="Mochizuki Y."/>
            <person name="Mount S."/>
            <person name="Morishita T."/>
            <person name="Miura S."/>
            <person name="Nakayama A."/>
            <person name="Nishizaka S."/>
            <person name="Nomoto H."/>
            <person name="Ohta F."/>
            <person name="Oishi K."/>
            <person name="Rigoutsos I."/>
            <person name="Sano M."/>
            <person name="Sasaki A."/>
            <person name="Sasakura Y."/>
            <person name="Shoguchi E."/>
            <person name="Shin-i T."/>
            <person name="Spagnuolo A."/>
            <person name="Stainier D."/>
            <person name="Suzuki M.M."/>
            <person name="Tassy O."/>
            <person name="Takatori N."/>
            <person name="Tokuoka M."/>
            <person name="Yagi K."/>
            <person name="Yoshizaki F."/>
            <person name="Wada S."/>
            <person name="Zhang C."/>
            <person name="Hyatt P.D."/>
            <person name="Larimer F."/>
            <person name="Detter C."/>
            <person name="Doggett N."/>
            <person name="Glavina T."/>
            <person name="Hawkins T."/>
            <person name="Richardson P."/>
            <person name="Lucas S."/>
            <person name="Kohara Y."/>
            <person name="Levine M."/>
            <person name="Satoh N."/>
            <person name="Rokhsar D.S."/>
        </authorList>
    </citation>
    <scope>NUCLEOTIDE SEQUENCE [LARGE SCALE GENOMIC DNA]</scope>
</reference>
<organism evidence="3 4">
    <name type="scientific">Ciona intestinalis</name>
    <name type="common">Transparent sea squirt</name>
    <name type="synonym">Ascidia intestinalis</name>
    <dbReference type="NCBI Taxonomy" id="7719"/>
    <lineage>
        <taxon>Eukaryota</taxon>
        <taxon>Metazoa</taxon>
        <taxon>Chordata</taxon>
        <taxon>Tunicata</taxon>
        <taxon>Ascidiacea</taxon>
        <taxon>Phlebobranchia</taxon>
        <taxon>Cionidae</taxon>
        <taxon>Ciona</taxon>
    </lineage>
</organism>
<dbReference type="Proteomes" id="UP000008144">
    <property type="component" value="Chromosome 5"/>
</dbReference>
<sequence>MRRAGWRAGSKIRDSSVRDVTNGGDGKFAFVQSRSRPEGFRSRLRSARVAPDRGSCFVFHCSIGGSEWSYPDGLPLLRVFIVEPGQSPDRSVPVVERGEKIEFPFQKFITPVDESLDAINGDYVQFIIEVVSGASKKSFVAIDDVKLQPCDEARGSVAVPEFDVQAEARQKMHDVTDDLMEMMLPALRGDIGVFQFPDASEPRSLLSPTGNFSAGTRIATSPILVRADDYAAISRRRERRKRRKNRRKKLRRRNKGRKLKKKKLSRTHGVTDGVIFLQESPTRGTTGIRTGNVPSPTIPRMAMCDFIEYTHR</sequence>
<reference evidence="3" key="4">
    <citation type="submission" date="2025-09" db="UniProtKB">
        <authorList>
            <consortium name="Ensembl"/>
        </authorList>
    </citation>
    <scope>IDENTIFICATION</scope>
</reference>
<dbReference type="Ensembl" id="ENSCINT00000018879.3">
    <property type="protein sequence ID" value="ENSCINP00000018879.3"/>
    <property type="gene ID" value="ENSCING00000009292.3"/>
</dbReference>
<reference evidence="3" key="3">
    <citation type="submission" date="2025-08" db="UniProtKB">
        <authorList>
            <consortium name="Ensembl"/>
        </authorList>
    </citation>
    <scope>IDENTIFICATION</scope>
</reference>
<feature type="region of interest" description="Disordered" evidence="1">
    <location>
        <begin position="236"/>
        <end position="266"/>
    </location>
</feature>
<keyword evidence="4" id="KW-1185">Reference proteome</keyword>